<feature type="transmembrane region" description="Helical" evidence="1">
    <location>
        <begin position="42"/>
        <end position="71"/>
    </location>
</feature>
<dbReference type="AlphaFoldDB" id="A0A517SP46"/>
<keyword evidence="1" id="KW-1133">Transmembrane helix</keyword>
<protein>
    <submittedName>
        <fullName evidence="2">Uncharacterized protein</fullName>
    </submittedName>
</protein>
<organism evidence="2 3">
    <name type="scientific">Stieleria bergensis</name>
    <dbReference type="NCBI Taxonomy" id="2528025"/>
    <lineage>
        <taxon>Bacteria</taxon>
        <taxon>Pseudomonadati</taxon>
        <taxon>Planctomycetota</taxon>
        <taxon>Planctomycetia</taxon>
        <taxon>Pirellulales</taxon>
        <taxon>Pirellulaceae</taxon>
        <taxon>Stieleria</taxon>
    </lineage>
</organism>
<reference evidence="2 3" key="1">
    <citation type="submission" date="2019-02" db="EMBL/GenBank/DDBJ databases">
        <title>Deep-cultivation of Planctomycetes and their phenomic and genomic characterization uncovers novel biology.</title>
        <authorList>
            <person name="Wiegand S."/>
            <person name="Jogler M."/>
            <person name="Boedeker C."/>
            <person name="Pinto D."/>
            <person name="Vollmers J."/>
            <person name="Rivas-Marin E."/>
            <person name="Kohn T."/>
            <person name="Peeters S.H."/>
            <person name="Heuer A."/>
            <person name="Rast P."/>
            <person name="Oberbeckmann S."/>
            <person name="Bunk B."/>
            <person name="Jeske O."/>
            <person name="Meyerdierks A."/>
            <person name="Storesund J.E."/>
            <person name="Kallscheuer N."/>
            <person name="Luecker S."/>
            <person name="Lage O.M."/>
            <person name="Pohl T."/>
            <person name="Merkel B.J."/>
            <person name="Hornburger P."/>
            <person name="Mueller R.-W."/>
            <person name="Bruemmer F."/>
            <person name="Labrenz M."/>
            <person name="Spormann A.M."/>
            <person name="Op den Camp H."/>
            <person name="Overmann J."/>
            <person name="Amann R."/>
            <person name="Jetten M.S.M."/>
            <person name="Mascher T."/>
            <person name="Medema M.H."/>
            <person name="Devos D.P."/>
            <person name="Kaster A.-K."/>
            <person name="Ovreas L."/>
            <person name="Rohde M."/>
            <person name="Galperin M.Y."/>
            <person name="Jogler C."/>
        </authorList>
    </citation>
    <scope>NUCLEOTIDE SEQUENCE [LARGE SCALE GENOMIC DNA]</scope>
    <source>
        <strain evidence="2 3">SV_7m_r</strain>
    </source>
</reference>
<keyword evidence="1" id="KW-0472">Membrane</keyword>
<evidence type="ECO:0000313" key="2">
    <source>
        <dbReference type="EMBL" id="QDT57892.1"/>
    </source>
</evidence>
<gene>
    <name evidence="2" type="ORF">SV7mr_03770</name>
</gene>
<sequence>MAWCWHLVCDRHAALGNVVSAVRAGGASWWCELVVRAGGGCWWWVLVVGAGGGCWWWVLVVGAGGGCWWWVLVVRAGGGCKIGGRGPAGGQMRVGILPEWAGGASVPAAKQNSTSYPSLLVTEAGPGTFPPFCHLSDTGSCFVFWLRFDAFTRRNSDFHGGPDALTARRGSC</sequence>
<keyword evidence="3" id="KW-1185">Reference proteome</keyword>
<dbReference type="Proteomes" id="UP000315003">
    <property type="component" value="Chromosome"/>
</dbReference>
<evidence type="ECO:0000313" key="3">
    <source>
        <dbReference type="Proteomes" id="UP000315003"/>
    </source>
</evidence>
<keyword evidence="1" id="KW-0812">Transmembrane</keyword>
<proteinExistence type="predicted"/>
<accession>A0A517SP46</accession>
<name>A0A517SP46_9BACT</name>
<evidence type="ECO:0000256" key="1">
    <source>
        <dbReference type="SAM" id="Phobius"/>
    </source>
</evidence>
<dbReference type="EMBL" id="CP036272">
    <property type="protein sequence ID" value="QDT57892.1"/>
    <property type="molecule type" value="Genomic_DNA"/>
</dbReference>